<gene>
    <name evidence="11" type="ORF">SUNI508_01048</name>
</gene>
<evidence type="ECO:0000256" key="8">
    <source>
        <dbReference type="ARBA" id="ARBA00023242"/>
    </source>
</evidence>
<dbReference type="InterPro" id="IPR013178">
    <property type="entry name" value="Histone_AcTrfase_Rtt109/CBP"/>
</dbReference>
<feature type="compositionally biased region" description="Polar residues" evidence="10">
    <location>
        <begin position="53"/>
        <end position="63"/>
    </location>
</feature>
<evidence type="ECO:0000313" key="11">
    <source>
        <dbReference type="EMBL" id="KAK9419071.1"/>
    </source>
</evidence>
<dbReference type="InterPro" id="IPR016849">
    <property type="entry name" value="Rtt109"/>
</dbReference>
<comment type="subcellular location">
    <subcellularLocation>
        <location evidence="1">Nucleus</location>
    </subcellularLocation>
</comment>
<dbReference type="EMBL" id="JARVKF010000330">
    <property type="protein sequence ID" value="KAK9419071.1"/>
    <property type="molecule type" value="Genomic_DNA"/>
</dbReference>
<dbReference type="EC" id="2.3.1.48" evidence="2"/>
<dbReference type="Pfam" id="PF08214">
    <property type="entry name" value="HAT_KAT11"/>
    <property type="match status" value="1"/>
</dbReference>
<comment type="caution">
    <text evidence="11">The sequence shown here is derived from an EMBL/GenBank/DDBJ whole genome shotgun (WGS) entry which is preliminary data.</text>
</comment>
<reference evidence="11 12" key="1">
    <citation type="journal article" date="2024" name="J. Plant Pathol.">
        <title>Sequence and assembly of the genome of Seiridium unicorne, isolate CBS 538.82, causal agent of cypress canker disease.</title>
        <authorList>
            <person name="Scali E."/>
            <person name="Rocca G.D."/>
            <person name="Danti R."/>
            <person name="Garbelotto M."/>
            <person name="Barberini S."/>
            <person name="Baroncelli R."/>
            <person name="Emiliani G."/>
        </authorList>
    </citation>
    <scope>NUCLEOTIDE SEQUENCE [LARGE SCALE GENOMIC DNA]</scope>
    <source>
        <strain evidence="11 12">BM-138-508</strain>
    </source>
</reference>
<feature type="compositionally biased region" description="Polar residues" evidence="10">
    <location>
        <begin position="379"/>
        <end position="390"/>
    </location>
</feature>
<name>A0ABR2UWW4_9PEZI</name>
<feature type="region of interest" description="Disordered" evidence="10">
    <location>
        <begin position="358"/>
        <end position="409"/>
    </location>
</feature>
<evidence type="ECO:0000313" key="12">
    <source>
        <dbReference type="Proteomes" id="UP001408356"/>
    </source>
</evidence>
<evidence type="ECO:0000256" key="10">
    <source>
        <dbReference type="SAM" id="MobiDB-lite"/>
    </source>
</evidence>
<dbReference type="InterPro" id="IPR051236">
    <property type="entry name" value="HAT_RTT109-like"/>
</dbReference>
<dbReference type="PANTHER" id="PTHR31571">
    <property type="entry name" value="ALTERED INHERITANCE OF MITOCHONDRIA PROTEIN 6"/>
    <property type="match status" value="1"/>
</dbReference>
<keyword evidence="6" id="KW-0805">Transcription regulation</keyword>
<evidence type="ECO:0000256" key="2">
    <source>
        <dbReference type="ARBA" id="ARBA00013184"/>
    </source>
</evidence>
<dbReference type="Proteomes" id="UP001408356">
    <property type="component" value="Unassembled WGS sequence"/>
</dbReference>
<evidence type="ECO:0000256" key="4">
    <source>
        <dbReference type="ARBA" id="ARBA00022763"/>
    </source>
</evidence>
<proteinExistence type="predicted"/>
<evidence type="ECO:0000256" key="7">
    <source>
        <dbReference type="ARBA" id="ARBA00023163"/>
    </source>
</evidence>
<evidence type="ECO:0000256" key="6">
    <source>
        <dbReference type="ARBA" id="ARBA00023015"/>
    </source>
</evidence>
<feature type="compositionally biased region" description="Basic residues" evidence="10">
    <location>
        <begin position="398"/>
        <end position="409"/>
    </location>
</feature>
<keyword evidence="3" id="KW-0808">Transferase</keyword>
<dbReference type="PROSITE" id="PS51728">
    <property type="entry name" value="RTT109_HAT"/>
    <property type="match status" value="1"/>
</dbReference>
<feature type="region of interest" description="Disordered" evidence="10">
    <location>
        <begin position="518"/>
        <end position="587"/>
    </location>
</feature>
<keyword evidence="5" id="KW-0007">Acetylation</keyword>
<dbReference type="PANTHER" id="PTHR31571:SF2">
    <property type="entry name" value="HISTONE ACETYLTRANSFERASE RTT109"/>
    <property type="match status" value="1"/>
</dbReference>
<keyword evidence="8" id="KW-0539">Nucleus</keyword>
<evidence type="ECO:0000256" key="3">
    <source>
        <dbReference type="ARBA" id="ARBA00022679"/>
    </source>
</evidence>
<keyword evidence="4" id="KW-0227">DNA damage</keyword>
<evidence type="ECO:0000256" key="5">
    <source>
        <dbReference type="ARBA" id="ARBA00022990"/>
    </source>
</evidence>
<organism evidence="11 12">
    <name type="scientific">Seiridium unicorne</name>
    <dbReference type="NCBI Taxonomy" id="138068"/>
    <lineage>
        <taxon>Eukaryota</taxon>
        <taxon>Fungi</taxon>
        <taxon>Dikarya</taxon>
        <taxon>Ascomycota</taxon>
        <taxon>Pezizomycotina</taxon>
        <taxon>Sordariomycetes</taxon>
        <taxon>Xylariomycetidae</taxon>
        <taxon>Amphisphaeriales</taxon>
        <taxon>Sporocadaceae</taxon>
        <taxon>Seiridium</taxon>
    </lineage>
</organism>
<feature type="region of interest" description="Disordered" evidence="10">
    <location>
        <begin position="45"/>
        <end position="66"/>
    </location>
</feature>
<keyword evidence="7" id="KW-0804">Transcription</keyword>
<dbReference type="SMART" id="SM01250">
    <property type="entry name" value="KAT11"/>
    <property type="match status" value="1"/>
</dbReference>
<sequence length="587" mass="64940">MAAYRRSPEAGTNAFVEELGRGLPKGIKFTAHHLSTPPTITEPLCYPPAYPAAQTNNSDPQSDTRARKPLKTYCEKHFLTVSIDAPESKDQVLALALEIYIYTTAHSSIIFVSKADSTGYLELLKLPKGTPSPIREVTTTFVSYLVAHRRRRGIQFVVNLFARSQSQYLFPGSVKNSGKHILDDRGLVKWWCRVLNPLLQDGGTDKKKWDKIHGYLIIPGLDDYETRAFLPRTAAALKQWTLGHPLERISPYISDPVTYGSNVPARCIIPTYPDDPKARFVQELEESTSERAKLSGGWKSPRTLDQFWEMMSFRQECSSGRLTGFIWLVFDPPTSTHRSTAASGTERSEAAFIQSPHASFSAPSATPPTTRPLTPESSQGRLESTVTPSSAPITPIKPRAKKPKRKALKGRIIPRQPKVKTQQRAHFPKESETAYYYWPEEGRGQVVLDESGYTRAVELLLHLEFGTLEQAITSSTRWTKEVNFGKSWSLEIIGQCEPPIRPTVSSTGKAVNDLSSMIKKKRPAPDAIPDRPEVPTAEGAAVNTLGGGLVRKKAKTTTDTSTPPPISEAPKVNTLGTGLVRKKPKAA</sequence>
<keyword evidence="12" id="KW-1185">Reference proteome</keyword>
<protein>
    <recommendedName>
        <fullName evidence="2">histone acetyltransferase</fullName>
        <ecNumber evidence="2">2.3.1.48</ecNumber>
    </recommendedName>
</protein>
<accession>A0ABR2UWW4</accession>
<evidence type="ECO:0000256" key="9">
    <source>
        <dbReference type="ARBA" id="ARBA00048940"/>
    </source>
</evidence>
<comment type="catalytic activity">
    <reaction evidence="9">
        <text>L-lysyl-[histone] + acetyl-CoA = N(6)-acetyl-L-lysyl-[histone] + CoA + H(+)</text>
        <dbReference type="Rhea" id="RHEA:21992"/>
        <dbReference type="Rhea" id="RHEA-COMP:9845"/>
        <dbReference type="Rhea" id="RHEA-COMP:11338"/>
        <dbReference type="ChEBI" id="CHEBI:15378"/>
        <dbReference type="ChEBI" id="CHEBI:29969"/>
        <dbReference type="ChEBI" id="CHEBI:57287"/>
        <dbReference type="ChEBI" id="CHEBI:57288"/>
        <dbReference type="ChEBI" id="CHEBI:61930"/>
        <dbReference type="EC" id="2.3.1.48"/>
    </reaction>
    <physiologicalReaction direction="left-to-right" evidence="9">
        <dbReference type="Rhea" id="RHEA:21993"/>
    </physiologicalReaction>
</comment>
<evidence type="ECO:0000256" key="1">
    <source>
        <dbReference type="ARBA" id="ARBA00004123"/>
    </source>
</evidence>